<name>A0A8X6KXF9_TRICU</name>
<accession>A0A8X6KXF9</accession>
<dbReference type="Proteomes" id="UP000887116">
    <property type="component" value="Unassembled WGS sequence"/>
</dbReference>
<dbReference type="AlphaFoldDB" id="A0A8X6KXF9"/>
<protein>
    <submittedName>
        <fullName evidence="1">Uncharacterized protein</fullName>
    </submittedName>
</protein>
<organism evidence="1 2">
    <name type="scientific">Trichonephila clavata</name>
    <name type="common">Joro spider</name>
    <name type="synonym">Nephila clavata</name>
    <dbReference type="NCBI Taxonomy" id="2740835"/>
    <lineage>
        <taxon>Eukaryota</taxon>
        <taxon>Metazoa</taxon>
        <taxon>Ecdysozoa</taxon>
        <taxon>Arthropoda</taxon>
        <taxon>Chelicerata</taxon>
        <taxon>Arachnida</taxon>
        <taxon>Araneae</taxon>
        <taxon>Araneomorphae</taxon>
        <taxon>Entelegynae</taxon>
        <taxon>Araneoidea</taxon>
        <taxon>Nephilidae</taxon>
        <taxon>Trichonephila</taxon>
    </lineage>
</organism>
<evidence type="ECO:0000313" key="2">
    <source>
        <dbReference type="Proteomes" id="UP000887116"/>
    </source>
</evidence>
<sequence>MTRNSAFPVFPSSRLLQQKWITPLSPVPFHPLKSHGPPRDEKTVKFGDAPYFKTLTQRITSYVRLYNILTASLVFCCNNCSPRVFSRDGVFCFWISIRRSGTFWLLKAEAFPAFMK</sequence>
<dbReference type="EMBL" id="BMAO01023270">
    <property type="protein sequence ID" value="GFQ87706.1"/>
    <property type="molecule type" value="Genomic_DNA"/>
</dbReference>
<gene>
    <name evidence="1" type="ORF">TNCT_82121</name>
</gene>
<keyword evidence="2" id="KW-1185">Reference proteome</keyword>
<reference evidence="1" key="1">
    <citation type="submission" date="2020-07" db="EMBL/GenBank/DDBJ databases">
        <title>Multicomponent nature underlies the extraordinary mechanical properties of spider dragline silk.</title>
        <authorList>
            <person name="Kono N."/>
            <person name="Nakamura H."/>
            <person name="Mori M."/>
            <person name="Yoshida Y."/>
            <person name="Ohtoshi R."/>
            <person name="Malay A.D."/>
            <person name="Moran D.A.P."/>
            <person name="Tomita M."/>
            <person name="Numata K."/>
            <person name="Arakawa K."/>
        </authorList>
    </citation>
    <scope>NUCLEOTIDE SEQUENCE</scope>
</reference>
<dbReference type="OrthoDB" id="10418557at2759"/>
<comment type="caution">
    <text evidence="1">The sequence shown here is derived from an EMBL/GenBank/DDBJ whole genome shotgun (WGS) entry which is preliminary data.</text>
</comment>
<evidence type="ECO:0000313" key="1">
    <source>
        <dbReference type="EMBL" id="GFQ87706.1"/>
    </source>
</evidence>
<proteinExistence type="predicted"/>